<proteinExistence type="predicted"/>
<protein>
    <submittedName>
        <fullName evidence="2">Uncharacterized protein</fullName>
    </submittedName>
</protein>
<sequence>DQEAVARVRDANKGLDNLLSAAVEDAVELKQVEKGFKRMHSHGAKVVTLKSGAKLSVSGKASGSELQGPEIDNEPPKIVDPMMLVEGADGSERRSARRSSRRRQSSPSPSAGNASEVPTGTGANQHSAALGAQSAGGSLAG</sequence>
<dbReference type="AlphaFoldDB" id="A0A061RV92"/>
<feature type="region of interest" description="Disordered" evidence="1">
    <location>
        <begin position="50"/>
        <end position="141"/>
    </location>
</feature>
<feature type="compositionally biased region" description="Low complexity" evidence="1">
    <location>
        <begin position="127"/>
        <end position="141"/>
    </location>
</feature>
<dbReference type="EMBL" id="GBEZ01009713">
    <property type="protein sequence ID" value="JAC75898.1"/>
    <property type="molecule type" value="Transcribed_RNA"/>
</dbReference>
<feature type="non-terminal residue" evidence="2">
    <location>
        <position position="1"/>
    </location>
</feature>
<evidence type="ECO:0000256" key="1">
    <source>
        <dbReference type="SAM" id="MobiDB-lite"/>
    </source>
</evidence>
<feature type="compositionally biased region" description="Polar residues" evidence="1">
    <location>
        <begin position="112"/>
        <end position="126"/>
    </location>
</feature>
<feature type="non-terminal residue" evidence="2">
    <location>
        <position position="141"/>
    </location>
</feature>
<gene>
    <name evidence="2" type="ORF">TSPGSL018_21791</name>
</gene>
<name>A0A061RV92_9CHLO</name>
<feature type="compositionally biased region" description="Basic residues" evidence="1">
    <location>
        <begin position="95"/>
        <end position="104"/>
    </location>
</feature>
<evidence type="ECO:0000313" key="2">
    <source>
        <dbReference type="EMBL" id="JAC75898.1"/>
    </source>
</evidence>
<organism evidence="2">
    <name type="scientific">Tetraselmis sp. GSL018</name>
    <dbReference type="NCBI Taxonomy" id="582737"/>
    <lineage>
        <taxon>Eukaryota</taxon>
        <taxon>Viridiplantae</taxon>
        <taxon>Chlorophyta</taxon>
        <taxon>core chlorophytes</taxon>
        <taxon>Chlorodendrophyceae</taxon>
        <taxon>Chlorodendrales</taxon>
        <taxon>Chlorodendraceae</taxon>
        <taxon>Tetraselmis</taxon>
    </lineage>
</organism>
<reference evidence="2" key="1">
    <citation type="submission" date="2014-05" db="EMBL/GenBank/DDBJ databases">
        <title>The transcriptome of the halophilic microalga Tetraselmis sp. GSL018 isolated from the Great Salt Lake, Utah.</title>
        <authorList>
            <person name="Jinkerson R.E."/>
            <person name="D'Adamo S."/>
            <person name="Posewitz M.C."/>
        </authorList>
    </citation>
    <scope>NUCLEOTIDE SEQUENCE</scope>
    <source>
        <strain evidence="2">GSL018</strain>
    </source>
</reference>
<accession>A0A061RV92</accession>